<proteinExistence type="predicted"/>
<evidence type="ECO:0000313" key="1">
    <source>
        <dbReference type="EMBL" id="GBP23315.1"/>
    </source>
</evidence>
<dbReference type="AlphaFoldDB" id="A0A4C1UA76"/>
<gene>
    <name evidence="1" type="ORF">EVAR_76030_1</name>
</gene>
<accession>A0A4C1UA76</accession>
<protein>
    <submittedName>
        <fullName evidence="1">Uncharacterized protein</fullName>
    </submittedName>
</protein>
<dbReference type="Proteomes" id="UP000299102">
    <property type="component" value="Unassembled WGS sequence"/>
</dbReference>
<comment type="caution">
    <text evidence="1">The sequence shown here is derived from an EMBL/GenBank/DDBJ whole genome shotgun (WGS) entry which is preliminary data.</text>
</comment>
<reference evidence="1 2" key="1">
    <citation type="journal article" date="2019" name="Commun. Biol.">
        <title>The bagworm genome reveals a unique fibroin gene that provides high tensile strength.</title>
        <authorList>
            <person name="Kono N."/>
            <person name="Nakamura H."/>
            <person name="Ohtoshi R."/>
            <person name="Tomita M."/>
            <person name="Numata K."/>
            <person name="Arakawa K."/>
        </authorList>
    </citation>
    <scope>NUCLEOTIDE SEQUENCE [LARGE SCALE GENOMIC DNA]</scope>
</reference>
<name>A0A4C1UA76_EUMVA</name>
<evidence type="ECO:0000313" key="2">
    <source>
        <dbReference type="Proteomes" id="UP000299102"/>
    </source>
</evidence>
<keyword evidence="2" id="KW-1185">Reference proteome</keyword>
<sequence length="94" mass="10708">MFYESIINIYIKPTTDWSAFWGDPFLSCIPDFTTGREYCQPAYQALLSPGAPAVERRALKMNIIWSDGAAEWKDIMNYGARDSWMMWRGGGGTN</sequence>
<organism evidence="1 2">
    <name type="scientific">Eumeta variegata</name>
    <name type="common">Bagworm moth</name>
    <name type="synonym">Eumeta japonica</name>
    <dbReference type="NCBI Taxonomy" id="151549"/>
    <lineage>
        <taxon>Eukaryota</taxon>
        <taxon>Metazoa</taxon>
        <taxon>Ecdysozoa</taxon>
        <taxon>Arthropoda</taxon>
        <taxon>Hexapoda</taxon>
        <taxon>Insecta</taxon>
        <taxon>Pterygota</taxon>
        <taxon>Neoptera</taxon>
        <taxon>Endopterygota</taxon>
        <taxon>Lepidoptera</taxon>
        <taxon>Glossata</taxon>
        <taxon>Ditrysia</taxon>
        <taxon>Tineoidea</taxon>
        <taxon>Psychidae</taxon>
        <taxon>Oiketicinae</taxon>
        <taxon>Eumeta</taxon>
    </lineage>
</organism>
<dbReference type="EMBL" id="BGZK01000149">
    <property type="protein sequence ID" value="GBP23315.1"/>
    <property type="molecule type" value="Genomic_DNA"/>
</dbReference>